<protein>
    <submittedName>
        <fullName evidence="1">Uncharacterized protein</fullName>
    </submittedName>
</protein>
<evidence type="ECO:0000313" key="2">
    <source>
        <dbReference type="Proteomes" id="UP001065549"/>
    </source>
</evidence>
<dbReference type="Proteomes" id="UP001065549">
    <property type="component" value="Unassembled WGS sequence"/>
</dbReference>
<dbReference type="AlphaFoldDB" id="A0A9J6QWG3"/>
<accession>A0A9J6QWG3</accession>
<proteinExistence type="predicted"/>
<reference evidence="1" key="1">
    <citation type="submission" date="2022-09" db="EMBL/GenBank/DDBJ databases">
        <title>Culturomic study of gut microbiota in children with autism spectrum disorder.</title>
        <authorList>
            <person name="Efimov B.A."/>
            <person name="Chaplin A.V."/>
            <person name="Sokolova S.R."/>
            <person name="Pikina A.P."/>
            <person name="Korzhanova M."/>
            <person name="Belova V."/>
            <person name="Korostin D."/>
        </authorList>
    </citation>
    <scope>NUCLEOTIDE SEQUENCE</scope>
    <source>
        <strain evidence="1">ASD5510</strain>
    </source>
</reference>
<keyword evidence="2" id="KW-1185">Reference proteome</keyword>
<gene>
    <name evidence="1" type="ORF">OBO34_15295</name>
</gene>
<name>A0A9J6QWG3_9FIRM</name>
<sequence>MKLDIKNNAGEVVKTFETDTVTIKYGIIRDFVKIIDMDKLDDDMAVFGMLTEAFEPFEKLLKSIFPDLTDEDLDNIDVVDLVPLFQELLVYIMRKIKGLPKSKNVIGA</sequence>
<dbReference type="EMBL" id="JAOSHN010000006">
    <property type="protein sequence ID" value="MCU7379710.1"/>
    <property type="molecule type" value="Genomic_DNA"/>
</dbReference>
<dbReference type="RefSeq" id="WP_269478611.1">
    <property type="nucleotide sequence ID" value="NZ_JAOSHN010000006.1"/>
</dbReference>
<organism evidence="1 2">
    <name type="scientific">Hominibacterium faecale</name>
    <dbReference type="NCBI Taxonomy" id="2839743"/>
    <lineage>
        <taxon>Bacteria</taxon>
        <taxon>Bacillati</taxon>
        <taxon>Bacillota</taxon>
        <taxon>Clostridia</taxon>
        <taxon>Peptostreptococcales</taxon>
        <taxon>Anaerovoracaceae</taxon>
        <taxon>Hominibacterium</taxon>
    </lineage>
</organism>
<evidence type="ECO:0000313" key="1">
    <source>
        <dbReference type="EMBL" id="MCU7379710.1"/>
    </source>
</evidence>
<comment type="caution">
    <text evidence="1">The sequence shown here is derived from an EMBL/GenBank/DDBJ whole genome shotgun (WGS) entry which is preliminary data.</text>
</comment>